<protein>
    <recommendedName>
        <fullName evidence="3">C2 NT-type domain-containing protein</fullName>
    </recommendedName>
</protein>
<accession>A0D5S2</accession>
<dbReference type="KEGG" id="ptm:GSPATT00013819001"/>
<evidence type="ECO:0000313" key="2">
    <source>
        <dbReference type="Proteomes" id="UP000000600"/>
    </source>
</evidence>
<dbReference type="RefSeq" id="XP_001445786.1">
    <property type="nucleotide sequence ID" value="XM_001445749.1"/>
</dbReference>
<keyword evidence="2" id="KW-1185">Reference proteome</keyword>
<dbReference type="EMBL" id="CT868307">
    <property type="protein sequence ID" value="CAK78389.1"/>
    <property type="molecule type" value="Genomic_DNA"/>
</dbReference>
<dbReference type="HOGENOM" id="CLU_1974830_0_0_1"/>
<sequence>MDTFSITNYCVIHQMHQKQITSKGANPTIKCDMSNFSGRQQDNNPLNRFRRLFFKSPFFDAKYDVDLEIQLSNTIQVIPIRMRVILNISQIRGQYIKKSTSFKIDNQYLELVRNFSFMIIQLNFALR</sequence>
<dbReference type="GeneID" id="5031570"/>
<proteinExistence type="predicted"/>
<dbReference type="Proteomes" id="UP000000600">
    <property type="component" value="Unassembled WGS sequence"/>
</dbReference>
<gene>
    <name evidence="1" type="ORF">GSPATT00013819001</name>
</gene>
<organism evidence="1 2">
    <name type="scientific">Paramecium tetraurelia</name>
    <dbReference type="NCBI Taxonomy" id="5888"/>
    <lineage>
        <taxon>Eukaryota</taxon>
        <taxon>Sar</taxon>
        <taxon>Alveolata</taxon>
        <taxon>Ciliophora</taxon>
        <taxon>Intramacronucleata</taxon>
        <taxon>Oligohymenophorea</taxon>
        <taxon>Peniculida</taxon>
        <taxon>Parameciidae</taxon>
        <taxon>Paramecium</taxon>
    </lineage>
</organism>
<name>A0D5S2_PARTE</name>
<dbReference type="InParanoid" id="A0D5S2"/>
<reference evidence="1 2" key="1">
    <citation type="journal article" date="2006" name="Nature">
        <title>Global trends of whole-genome duplications revealed by the ciliate Paramecium tetraurelia.</title>
        <authorList>
            <consortium name="Genoscope"/>
            <person name="Aury J.-M."/>
            <person name="Jaillon O."/>
            <person name="Duret L."/>
            <person name="Noel B."/>
            <person name="Jubin C."/>
            <person name="Porcel B.M."/>
            <person name="Segurens B."/>
            <person name="Daubin V."/>
            <person name="Anthouard V."/>
            <person name="Aiach N."/>
            <person name="Arnaiz O."/>
            <person name="Billaut A."/>
            <person name="Beisson J."/>
            <person name="Blanc I."/>
            <person name="Bouhouche K."/>
            <person name="Camara F."/>
            <person name="Duharcourt S."/>
            <person name="Guigo R."/>
            <person name="Gogendeau D."/>
            <person name="Katinka M."/>
            <person name="Keller A.-M."/>
            <person name="Kissmehl R."/>
            <person name="Klotz C."/>
            <person name="Koll F."/>
            <person name="Le Moue A."/>
            <person name="Lepere C."/>
            <person name="Malinsky S."/>
            <person name="Nowacki M."/>
            <person name="Nowak J.K."/>
            <person name="Plattner H."/>
            <person name="Poulain J."/>
            <person name="Ruiz F."/>
            <person name="Serrano V."/>
            <person name="Zagulski M."/>
            <person name="Dessen P."/>
            <person name="Betermier M."/>
            <person name="Weissenbach J."/>
            <person name="Scarpelli C."/>
            <person name="Schachter V."/>
            <person name="Sperling L."/>
            <person name="Meyer E."/>
            <person name="Cohen J."/>
            <person name="Wincker P."/>
        </authorList>
    </citation>
    <scope>NUCLEOTIDE SEQUENCE [LARGE SCALE GENOMIC DNA]</scope>
    <source>
        <strain evidence="1 2">Stock d4-2</strain>
    </source>
</reference>
<dbReference type="AlphaFoldDB" id="A0D5S2"/>
<evidence type="ECO:0008006" key="3">
    <source>
        <dbReference type="Google" id="ProtNLM"/>
    </source>
</evidence>
<evidence type="ECO:0000313" key="1">
    <source>
        <dbReference type="EMBL" id="CAK78389.1"/>
    </source>
</evidence>